<accession>A0A4Z2FY68</accession>
<gene>
    <name evidence="2" type="ORF">EYF80_043608</name>
</gene>
<comment type="caution">
    <text evidence="2">The sequence shown here is derived from an EMBL/GenBank/DDBJ whole genome shotgun (WGS) entry which is preliminary data.</text>
</comment>
<evidence type="ECO:0000313" key="3">
    <source>
        <dbReference type="Proteomes" id="UP000314294"/>
    </source>
</evidence>
<name>A0A4Z2FY68_9TELE</name>
<protein>
    <submittedName>
        <fullName evidence="2">Uncharacterized protein</fullName>
    </submittedName>
</protein>
<proteinExistence type="predicted"/>
<reference evidence="2 3" key="1">
    <citation type="submission" date="2019-03" db="EMBL/GenBank/DDBJ databases">
        <title>First draft genome of Liparis tanakae, snailfish: a comprehensive survey of snailfish specific genes.</title>
        <authorList>
            <person name="Kim W."/>
            <person name="Song I."/>
            <person name="Jeong J.-H."/>
            <person name="Kim D."/>
            <person name="Kim S."/>
            <person name="Ryu S."/>
            <person name="Song J.Y."/>
            <person name="Lee S.K."/>
        </authorList>
    </citation>
    <scope>NUCLEOTIDE SEQUENCE [LARGE SCALE GENOMIC DNA]</scope>
    <source>
        <tissue evidence="2">Muscle</tissue>
    </source>
</reference>
<organism evidence="2 3">
    <name type="scientific">Liparis tanakae</name>
    <name type="common">Tanaka's snailfish</name>
    <dbReference type="NCBI Taxonomy" id="230148"/>
    <lineage>
        <taxon>Eukaryota</taxon>
        <taxon>Metazoa</taxon>
        <taxon>Chordata</taxon>
        <taxon>Craniata</taxon>
        <taxon>Vertebrata</taxon>
        <taxon>Euteleostomi</taxon>
        <taxon>Actinopterygii</taxon>
        <taxon>Neopterygii</taxon>
        <taxon>Teleostei</taxon>
        <taxon>Neoteleostei</taxon>
        <taxon>Acanthomorphata</taxon>
        <taxon>Eupercaria</taxon>
        <taxon>Perciformes</taxon>
        <taxon>Cottioidei</taxon>
        <taxon>Cottales</taxon>
        <taxon>Liparidae</taxon>
        <taxon>Liparis</taxon>
    </lineage>
</organism>
<keyword evidence="3" id="KW-1185">Reference proteome</keyword>
<dbReference type="AlphaFoldDB" id="A0A4Z2FY68"/>
<dbReference type="Proteomes" id="UP000314294">
    <property type="component" value="Unassembled WGS sequence"/>
</dbReference>
<dbReference type="EMBL" id="SRLO01000803">
    <property type="protein sequence ID" value="TNN46179.1"/>
    <property type="molecule type" value="Genomic_DNA"/>
</dbReference>
<evidence type="ECO:0000256" key="1">
    <source>
        <dbReference type="SAM" id="MobiDB-lite"/>
    </source>
</evidence>
<evidence type="ECO:0000313" key="2">
    <source>
        <dbReference type="EMBL" id="TNN46179.1"/>
    </source>
</evidence>
<feature type="region of interest" description="Disordered" evidence="1">
    <location>
        <begin position="36"/>
        <end position="63"/>
    </location>
</feature>
<sequence length="95" mass="10038">MAGSWMNGCEGWTWAAVEPGMAGDTEMGLLRSWADTHGCTAPGRSTDVGSSSGTWPSMPRPLSSPLPDGSGVFLLPRRESVLPLLLQGRQGDTYS</sequence>